<evidence type="ECO:0000313" key="4">
    <source>
        <dbReference type="Proteomes" id="UP001205185"/>
    </source>
</evidence>
<proteinExistence type="predicted"/>
<evidence type="ECO:0000313" key="3">
    <source>
        <dbReference type="EMBL" id="MCP2271309.1"/>
    </source>
</evidence>
<sequence length="284" mass="30916">MAIRAHAARSALGTRRGLTLFAGNAFATFGVIGGSLQVYDVLTPQPSYQPLVMVLLLAVLPVTVGLVRAWPRRTLSRNLGRPDTTITITVGDLFDQDTHLVIGYTDTFDTDTTDTRIIHPTSVQAQFQRRYYADLPALDDAIAQALPPPTPDPTKTIGKSARHPVGAVAVLDAGPHRAFCLAYARMGDDLVVRGTVDDIWTSLSTLWDAVYRHAHRQPVSIAVIGSDLARVDSLDRASLIRLIVLSYIARSRTSVVTRELRIVIHPSDADKVDMLELAAFLATA</sequence>
<dbReference type="Pfam" id="PF20016">
    <property type="entry name" value="ThsA_Macro"/>
    <property type="match status" value="1"/>
</dbReference>
<evidence type="ECO:0000256" key="1">
    <source>
        <dbReference type="SAM" id="Phobius"/>
    </source>
</evidence>
<comment type="caution">
    <text evidence="3">The sequence shown here is derived from an EMBL/GenBank/DDBJ whole genome shotgun (WGS) entry which is preliminary data.</text>
</comment>
<dbReference type="InterPro" id="IPR045535">
    <property type="entry name" value="ThsA_Macro"/>
</dbReference>
<organism evidence="3 4">
    <name type="scientific">Actinokineospora diospyrosa</name>
    <dbReference type="NCBI Taxonomy" id="103728"/>
    <lineage>
        <taxon>Bacteria</taxon>
        <taxon>Bacillati</taxon>
        <taxon>Actinomycetota</taxon>
        <taxon>Actinomycetes</taxon>
        <taxon>Pseudonocardiales</taxon>
        <taxon>Pseudonocardiaceae</taxon>
        <taxon>Actinokineospora</taxon>
    </lineage>
</organism>
<dbReference type="EMBL" id="JAMTCO010000009">
    <property type="protein sequence ID" value="MCP2271309.1"/>
    <property type="molecule type" value="Genomic_DNA"/>
</dbReference>
<feature type="transmembrane region" description="Helical" evidence="1">
    <location>
        <begin position="20"/>
        <end position="39"/>
    </location>
</feature>
<name>A0ABT1IFF9_9PSEU</name>
<accession>A0ABT1IFF9</accession>
<protein>
    <recommendedName>
        <fullName evidence="2">Thoeris protein ThsA Macro domain-containing protein</fullName>
    </recommendedName>
</protein>
<keyword evidence="1" id="KW-0472">Membrane</keyword>
<dbReference type="Proteomes" id="UP001205185">
    <property type="component" value="Unassembled WGS sequence"/>
</dbReference>
<keyword evidence="1" id="KW-1133">Transmembrane helix</keyword>
<keyword evidence="1" id="KW-0812">Transmembrane</keyword>
<reference evidence="3 4" key="1">
    <citation type="submission" date="2022-06" db="EMBL/GenBank/DDBJ databases">
        <title>Genomic Encyclopedia of Archaeal and Bacterial Type Strains, Phase II (KMG-II): from individual species to whole genera.</title>
        <authorList>
            <person name="Goeker M."/>
        </authorList>
    </citation>
    <scope>NUCLEOTIDE SEQUENCE [LARGE SCALE GENOMIC DNA]</scope>
    <source>
        <strain evidence="3 4">DSM 44255</strain>
    </source>
</reference>
<gene>
    <name evidence="3" type="ORF">LV75_003823</name>
</gene>
<feature type="domain" description="Thoeris protein ThsA Macro" evidence="2">
    <location>
        <begin position="86"/>
        <end position="265"/>
    </location>
</feature>
<feature type="transmembrane region" description="Helical" evidence="1">
    <location>
        <begin position="51"/>
        <end position="71"/>
    </location>
</feature>
<evidence type="ECO:0000259" key="2">
    <source>
        <dbReference type="Pfam" id="PF20016"/>
    </source>
</evidence>
<keyword evidence="4" id="KW-1185">Reference proteome</keyword>
<dbReference type="RefSeq" id="WP_253888259.1">
    <property type="nucleotide sequence ID" value="NZ_BAAAVB010000027.1"/>
</dbReference>